<dbReference type="InterPro" id="IPR006016">
    <property type="entry name" value="UspA"/>
</dbReference>
<sequence>MFQRILVPLDGSTRSEQAIPVAALIARASDATLVLLRVANVPREYGLYLFESYIAQTPIFIDEVLREETDKARNYLDILHQMQDLADIQVENLVLNGAEAPTILDAVRDQQADLMVMSGRGSGEFRHGTMGSVAMKVVRHSACPVLVLREEHTRLVSLQTSSVANTAPILVGLDGSTFAEASLAPAIALAQALSLSGPARLHLVQVVRPIDEGGSSEEQEAQRQRVAMAEKYLGALTDKLGQQQESNKALPDIVITWSILQERDVADALIRAAQQGTGLEHKERGGYGVLALATHGRGGIQRWAVGSTTDRVIKGSTMPLLVVRPAEAR</sequence>
<feature type="domain" description="UspA" evidence="2">
    <location>
        <begin position="1"/>
        <end position="149"/>
    </location>
</feature>
<proteinExistence type="inferred from homology"/>
<organism evidence="3 4">
    <name type="scientific">Ktedonobacter robiniae</name>
    <dbReference type="NCBI Taxonomy" id="2778365"/>
    <lineage>
        <taxon>Bacteria</taxon>
        <taxon>Bacillati</taxon>
        <taxon>Chloroflexota</taxon>
        <taxon>Ktedonobacteria</taxon>
        <taxon>Ktedonobacterales</taxon>
        <taxon>Ktedonobacteraceae</taxon>
        <taxon>Ktedonobacter</taxon>
    </lineage>
</organism>
<dbReference type="SUPFAM" id="SSF52402">
    <property type="entry name" value="Adenine nucleotide alpha hydrolases-like"/>
    <property type="match status" value="2"/>
</dbReference>
<dbReference type="CDD" id="cd00293">
    <property type="entry name" value="USP-like"/>
    <property type="match status" value="2"/>
</dbReference>
<name>A0ABQ3UWW9_9CHLR</name>
<protein>
    <submittedName>
        <fullName evidence="3">Universal stress protein UspA</fullName>
    </submittedName>
</protein>
<evidence type="ECO:0000259" key="2">
    <source>
        <dbReference type="Pfam" id="PF00582"/>
    </source>
</evidence>
<evidence type="ECO:0000313" key="4">
    <source>
        <dbReference type="Proteomes" id="UP000654345"/>
    </source>
</evidence>
<dbReference type="InterPro" id="IPR014729">
    <property type="entry name" value="Rossmann-like_a/b/a_fold"/>
</dbReference>
<dbReference type="InterPro" id="IPR006015">
    <property type="entry name" value="Universal_stress_UspA"/>
</dbReference>
<keyword evidence="4" id="KW-1185">Reference proteome</keyword>
<dbReference type="PRINTS" id="PR01438">
    <property type="entry name" value="UNVRSLSTRESS"/>
</dbReference>
<dbReference type="PANTHER" id="PTHR46268">
    <property type="entry name" value="STRESS RESPONSE PROTEIN NHAX"/>
    <property type="match status" value="1"/>
</dbReference>
<evidence type="ECO:0000313" key="3">
    <source>
        <dbReference type="EMBL" id="GHO57180.1"/>
    </source>
</evidence>
<accession>A0ABQ3UWW9</accession>
<dbReference type="Pfam" id="PF00582">
    <property type="entry name" value="Usp"/>
    <property type="match status" value="2"/>
</dbReference>
<comment type="similarity">
    <text evidence="1">Belongs to the universal stress protein A family.</text>
</comment>
<evidence type="ECO:0000256" key="1">
    <source>
        <dbReference type="ARBA" id="ARBA00008791"/>
    </source>
</evidence>
<comment type="caution">
    <text evidence="3">The sequence shown here is derived from an EMBL/GenBank/DDBJ whole genome shotgun (WGS) entry which is preliminary data.</text>
</comment>
<dbReference type="RefSeq" id="WP_201373602.1">
    <property type="nucleotide sequence ID" value="NZ_BNJG01000002.1"/>
</dbReference>
<dbReference type="Gene3D" id="3.40.50.620">
    <property type="entry name" value="HUPs"/>
    <property type="match status" value="2"/>
</dbReference>
<dbReference type="PANTHER" id="PTHR46268:SF6">
    <property type="entry name" value="UNIVERSAL STRESS PROTEIN UP12"/>
    <property type="match status" value="1"/>
</dbReference>
<gene>
    <name evidence="3" type="ORF">KSB_56550</name>
</gene>
<reference evidence="3 4" key="1">
    <citation type="journal article" date="2021" name="Int. J. Syst. Evol. Microbiol.">
        <title>Reticulibacter mediterranei gen. nov., sp. nov., within the new family Reticulibacteraceae fam. nov., and Ktedonospora formicarum gen. nov., sp. nov., Ktedonobacter robiniae sp. nov., Dictyobacter formicarum sp. nov. and Dictyobacter arantiisoli sp. nov., belonging to the class Ktedonobacteria.</title>
        <authorList>
            <person name="Yabe S."/>
            <person name="Zheng Y."/>
            <person name="Wang C.M."/>
            <person name="Sakai Y."/>
            <person name="Abe K."/>
            <person name="Yokota A."/>
            <person name="Donadio S."/>
            <person name="Cavaletti L."/>
            <person name="Monciardini P."/>
        </authorList>
    </citation>
    <scope>NUCLEOTIDE SEQUENCE [LARGE SCALE GENOMIC DNA]</scope>
    <source>
        <strain evidence="3 4">SOSP1-30</strain>
    </source>
</reference>
<feature type="domain" description="UspA" evidence="2">
    <location>
        <begin position="168"/>
        <end position="324"/>
    </location>
</feature>
<dbReference type="EMBL" id="BNJG01000002">
    <property type="protein sequence ID" value="GHO57180.1"/>
    <property type="molecule type" value="Genomic_DNA"/>
</dbReference>
<dbReference type="Proteomes" id="UP000654345">
    <property type="component" value="Unassembled WGS sequence"/>
</dbReference>